<dbReference type="InterPro" id="IPR036465">
    <property type="entry name" value="vWFA_dom_sf"/>
</dbReference>
<evidence type="ECO:0000259" key="2">
    <source>
        <dbReference type="PROSITE" id="PS50234"/>
    </source>
</evidence>
<comment type="caution">
    <text evidence="3">The sequence shown here is derived from an EMBL/GenBank/DDBJ whole genome shotgun (WGS) entry which is preliminary data.</text>
</comment>
<keyword evidence="1" id="KW-0812">Transmembrane</keyword>
<dbReference type="Gene3D" id="3.40.50.410">
    <property type="entry name" value="von Willebrand factor, type A domain"/>
    <property type="match status" value="1"/>
</dbReference>
<feature type="transmembrane region" description="Helical" evidence="1">
    <location>
        <begin position="18"/>
        <end position="39"/>
    </location>
</feature>
<dbReference type="Proteomes" id="UP001597145">
    <property type="component" value="Unassembled WGS sequence"/>
</dbReference>
<dbReference type="SMART" id="SM00327">
    <property type="entry name" value="VWA"/>
    <property type="match status" value="1"/>
</dbReference>
<feature type="transmembrane region" description="Helical" evidence="1">
    <location>
        <begin position="45"/>
        <end position="68"/>
    </location>
</feature>
<dbReference type="InterPro" id="IPR002035">
    <property type="entry name" value="VWF_A"/>
</dbReference>
<dbReference type="EMBL" id="JBHUCP010000016">
    <property type="protein sequence ID" value="MFD1531836.1"/>
    <property type="molecule type" value="Genomic_DNA"/>
</dbReference>
<accession>A0ABW4FQC3</accession>
<name>A0ABW4FQC3_9PSEU</name>
<dbReference type="SUPFAM" id="SSF53300">
    <property type="entry name" value="vWA-like"/>
    <property type="match status" value="1"/>
</dbReference>
<dbReference type="SUPFAM" id="SSF53850">
    <property type="entry name" value="Periplasmic binding protein-like II"/>
    <property type="match status" value="1"/>
</dbReference>
<dbReference type="RefSeq" id="WP_343974221.1">
    <property type="nucleotide sequence ID" value="NZ_BAAAJG010000007.1"/>
</dbReference>
<keyword evidence="4" id="KW-1185">Reference proteome</keyword>
<gene>
    <name evidence="3" type="ORF">ACFSCY_20590</name>
</gene>
<sequence length="641" mass="66166">MTEGEGSASGRIPGPLSAALRAATFVLAVLGIVLVAIPPNPPQTLWHWAQVVGGASLTGFLTTFQGRYELKRLRDSGTVVLDWVVRKRVAVGASIVLTAGLVVGVPPAWEFARGVSVDVAGCSPATQLRLVASQETVTTARELASAYERWTAAENHGCPAVDVYVYAAGAGEIRAHLQSADAWSDQSGALREIGPRPDVWLATTSHEIEGIEAAATTTPIGHSPVVVAAPKAVAGEEEGERRDWADLFRLLTDRGVGVVRADPKGSELGLLATTLLYGAGGARGERQLAPAEIERRLAASLDEGGFHLTDAPGLLCRHRLLRSQAAVIASEQQVIRSNLREPLGGSCAPQADAPERLTLLYPSDTRSVDHQLVRLAWSEPPQEGAARAFGEWLLSGPGRDAVVRTGLRPAGPYSSGPPFTTGGADAGAAVPEGPVGAATWSGTATAYDQAQRRGRVLFAVDTSGSMATAGAEGTRSAVAAAAVSTVLRRMGPRDEFGLWLFPDASGAGHVEAVPIGPPDEPRHALARQALGGVRPAGGTPFFRTMIDAAAVLPGNDSTRVDAVVVLTDGEDTTSGLDAGAVDAAIAGRGVRLIVVTIGEVRCADAGLSAITTATAGDCVDADLANLETALSTATAGLWGGR</sequence>
<keyword evidence="1" id="KW-0472">Membrane</keyword>
<evidence type="ECO:0000313" key="4">
    <source>
        <dbReference type="Proteomes" id="UP001597145"/>
    </source>
</evidence>
<dbReference type="PROSITE" id="PS50234">
    <property type="entry name" value="VWFA"/>
    <property type="match status" value="1"/>
</dbReference>
<organism evidence="3 4">
    <name type="scientific">Pseudonocardia aurantiaca</name>
    <dbReference type="NCBI Taxonomy" id="75290"/>
    <lineage>
        <taxon>Bacteria</taxon>
        <taxon>Bacillati</taxon>
        <taxon>Actinomycetota</taxon>
        <taxon>Actinomycetes</taxon>
        <taxon>Pseudonocardiales</taxon>
        <taxon>Pseudonocardiaceae</taxon>
        <taxon>Pseudonocardia</taxon>
    </lineage>
</organism>
<keyword evidence="1" id="KW-1133">Transmembrane helix</keyword>
<evidence type="ECO:0000313" key="3">
    <source>
        <dbReference type="EMBL" id="MFD1531836.1"/>
    </source>
</evidence>
<feature type="domain" description="VWFA" evidence="2">
    <location>
        <begin position="455"/>
        <end position="637"/>
    </location>
</feature>
<dbReference type="Pfam" id="PF13519">
    <property type="entry name" value="VWA_2"/>
    <property type="match status" value="1"/>
</dbReference>
<protein>
    <submittedName>
        <fullName evidence="3">Substrate-binding domain-containing protein</fullName>
    </submittedName>
</protein>
<evidence type="ECO:0000256" key="1">
    <source>
        <dbReference type="SAM" id="Phobius"/>
    </source>
</evidence>
<reference evidence="4" key="1">
    <citation type="journal article" date="2019" name="Int. J. Syst. Evol. Microbiol.">
        <title>The Global Catalogue of Microorganisms (GCM) 10K type strain sequencing project: providing services to taxonomists for standard genome sequencing and annotation.</title>
        <authorList>
            <consortium name="The Broad Institute Genomics Platform"/>
            <consortium name="The Broad Institute Genome Sequencing Center for Infectious Disease"/>
            <person name="Wu L."/>
            <person name="Ma J."/>
        </authorList>
    </citation>
    <scope>NUCLEOTIDE SEQUENCE [LARGE SCALE GENOMIC DNA]</scope>
    <source>
        <strain evidence="4">JCM 12165</strain>
    </source>
</reference>
<dbReference type="Pfam" id="PF13531">
    <property type="entry name" value="SBP_bac_11"/>
    <property type="match status" value="1"/>
</dbReference>
<proteinExistence type="predicted"/>